<dbReference type="InterPro" id="IPR051611">
    <property type="entry name" value="ECF_transporter_component"/>
</dbReference>
<dbReference type="RefSeq" id="WP_084066622.1">
    <property type="nucleotide sequence ID" value="NZ_FWXY01000001.1"/>
</dbReference>
<feature type="transmembrane region" description="Helical" evidence="6">
    <location>
        <begin position="136"/>
        <end position="155"/>
    </location>
</feature>
<evidence type="ECO:0000313" key="7">
    <source>
        <dbReference type="EMBL" id="SMC39137.1"/>
    </source>
</evidence>
<dbReference type="AlphaFoldDB" id="A0A1W1YSG5"/>
<dbReference type="CDD" id="cd16914">
    <property type="entry name" value="EcfT"/>
    <property type="match status" value="1"/>
</dbReference>
<evidence type="ECO:0000256" key="3">
    <source>
        <dbReference type="ARBA" id="ARBA00022692"/>
    </source>
</evidence>
<keyword evidence="4 6" id="KW-1133">Transmembrane helix</keyword>
<evidence type="ECO:0000256" key="4">
    <source>
        <dbReference type="ARBA" id="ARBA00022989"/>
    </source>
</evidence>
<evidence type="ECO:0000313" key="8">
    <source>
        <dbReference type="Proteomes" id="UP000192418"/>
    </source>
</evidence>
<evidence type="ECO:0000256" key="6">
    <source>
        <dbReference type="SAM" id="Phobius"/>
    </source>
</evidence>
<dbReference type="InterPro" id="IPR003339">
    <property type="entry name" value="ABC/ECF_trnsptr_transmembrane"/>
</dbReference>
<evidence type="ECO:0000256" key="1">
    <source>
        <dbReference type="ARBA" id="ARBA00004141"/>
    </source>
</evidence>
<feature type="transmembrane region" description="Helical" evidence="6">
    <location>
        <begin position="26"/>
        <end position="56"/>
    </location>
</feature>
<dbReference type="PANTHER" id="PTHR34857:SF2">
    <property type="entry name" value="SLL0384 PROTEIN"/>
    <property type="match status" value="1"/>
</dbReference>
<feature type="transmembrane region" description="Helical" evidence="6">
    <location>
        <begin position="62"/>
        <end position="83"/>
    </location>
</feature>
<protein>
    <submittedName>
        <fullName evidence="7">Energy-coupling factor transport system permease protein</fullName>
    </submittedName>
</protein>
<dbReference type="OrthoDB" id="5422272at2"/>
<feature type="transmembrane region" description="Helical" evidence="6">
    <location>
        <begin position="104"/>
        <end position="124"/>
    </location>
</feature>
<keyword evidence="3 6" id="KW-0812">Transmembrane</keyword>
<feature type="transmembrane region" description="Helical" evidence="6">
    <location>
        <begin position="236"/>
        <end position="256"/>
    </location>
</feature>
<dbReference type="STRING" id="1121400.SAMN02746065_101325"/>
<dbReference type="Pfam" id="PF02361">
    <property type="entry name" value="CbiQ"/>
    <property type="match status" value="1"/>
</dbReference>
<keyword evidence="2" id="KW-1003">Cell membrane</keyword>
<dbReference type="GO" id="GO:0005886">
    <property type="term" value="C:plasma membrane"/>
    <property type="evidence" value="ECO:0007669"/>
    <property type="project" value="UniProtKB-ARBA"/>
</dbReference>
<accession>A0A1W1YSG5</accession>
<keyword evidence="8" id="KW-1185">Reference proteome</keyword>
<comment type="subcellular location">
    <subcellularLocation>
        <location evidence="1">Membrane</location>
        <topology evidence="1">Multi-pass membrane protein</topology>
    </subcellularLocation>
</comment>
<proteinExistence type="predicted"/>
<keyword evidence="5 6" id="KW-0472">Membrane</keyword>
<dbReference type="PANTHER" id="PTHR34857">
    <property type="entry name" value="SLL0384 PROTEIN"/>
    <property type="match status" value="1"/>
</dbReference>
<reference evidence="7 8" key="1">
    <citation type="submission" date="2017-04" db="EMBL/GenBank/DDBJ databases">
        <authorList>
            <person name="Afonso C.L."/>
            <person name="Miller P.J."/>
            <person name="Scott M.A."/>
            <person name="Spackman E."/>
            <person name="Goraichik I."/>
            <person name="Dimitrov K.M."/>
            <person name="Suarez D.L."/>
            <person name="Swayne D.E."/>
        </authorList>
    </citation>
    <scope>NUCLEOTIDE SEQUENCE [LARGE SCALE GENOMIC DNA]</scope>
    <source>
        <strain evidence="7 8">DSM 3385</strain>
    </source>
</reference>
<name>A0A1W1YSG5_9BACT</name>
<gene>
    <name evidence="7" type="ORF">SAMN02746065_101325</name>
</gene>
<organism evidence="7 8">
    <name type="scientific">Desulfocicer vacuolatum DSM 3385</name>
    <dbReference type="NCBI Taxonomy" id="1121400"/>
    <lineage>
        <taxon>Bacteria</taxon>
        <taxon>Pseudomonadati</taxon>
        <taxon>Thermodesulfobacteriota</taxon>
        <taxon>Desulfobacteria</taxon>
        <taxon>Desulfobacterales</taxon>
        <taxon>Desulfobacteraceae</taxon>
        <taxon>Desulfocicer</taxon>
    </lineage>
</organism>
<evidence type="ECO:0000256" key="2">
    <source>
        <dbReference type="ARBA" id="ARBA00022475"/>
    </source>
</evidence>
<evidence type="ECO:0000256" key="5">
    <source>
        <dbReference type="ARBA" id="ARBA00023136"/>
    </source>
</evidence>
<dbReference type="EMBL" id="FWXY01000001">
    <property type="protein sequence ID" value="SMC39137.1"/>
    <property type="molecule type" value="Genomic_DNA"/>
</dbReference>
<dbReference type="Proteomes" id="UP000192418">
    <property type="component" value="Unassembled WGS sequence"/>
</dbReference>
<sequence length="265" mass="29539">MHVLSAAEPPTGGHGFVSGLDVRTKILLCLSMSVAVVFLKSFEPLAFLTLASLVYVLDIGRYKMVGMCYLAICFMWLLSMAFMRLIHSMSPMIPVTEPVKMLVPFLRTMVMFNTILALALSSRIQTLLTSLKSFRLPIWLYIPSAVMIRFIPSFIKDIRQIYETMRIRGYSFNLIFILRHPRLAVRLMAAPILFRALRSADDLGIAAELKGVGYGYSTENSRIESYTPLVFKFNDAVTLVAALLLLIAAGGIQAVWGTDTTGMLP</sequence>